<dbReference type="RefSeq" id="WP_097830770.1">
    <property type="nucleotide sequence ID" value="NZ_NTUE01000001.1"/>
</dbReference>
<protein>
    <submittedName>
        <fullName evidence="1">Uncharacterized protein</fullName>
    </submittedName>
</protein>
<dbReference type="EMBL" id="NUJQ01000006">
    <property type="protein sequence ID" value="PGQ10179.1"/>
    <property type="molecule type" value="Genomic_DNA"/>
</dbReference>
<reference evidence="1 2" key="1">
    <citation type="submission" date="2017-09" db="EMBL/GenBank/DDBJ databases">
        <title>Large-scale bioinformatics analysis of Bacillus genomes uncovers conserved roles of natural products in bacterial physiology.</title>
        <authorList>
            <consortium name="Agbiome Team Llc"/>
            <person name="Bleich R.M."/>
            <person name="Grubbs K.J."/>
            <person name="Santa Maria K.C."/>
            <person name="Allen S.E."/>
            <person name="Farag S."/>
            <person name="Shank E.A."/>
            <person name="Bowers A."/>
        </authorList>
    </citation>
    <scope>NUCLEOTIDE SEQUENCE [LARGE SCALE GENOMIC DNA]</scope>
    <source>
        <strain evidence="1 2">AFS046104</strain>
    </source>
</reference>
<dbReference type="Proteomes" id="UP000221438">
    <property type="component" value="Unassembled WGS sequence"/>
</dbReference>
<evidence type="ECO:0000313" key="1">
    <source>
        <dbReference type="EMBL" id="PGQ10179.1"/>
    </source>
</evidence>
<organism evidence="1 2">
    <name type="scientific">Bacillus cereus</name>
    <dbReference type="NCBI Taxonomy" id="1396"/>
    <lineage>
        <taxon>Bacteria</taxon>
        <taxon>Bacillati</taxon>
        <taxon>Bacillota</taxon>
        <taxon>Bacilli</taxon>
        <taxon>Bacillales</taxon>
        <taxon>Bacillaceae</taxon>
        <taxon>Bacillus</taxon>
        <taxon>Bacillus cereus group</taxon>
    </lineage>
</organism>
<accession>A0A2C0EU73</accession>
<dbReference type="AlphaFoldDB" id="A0A2C0EU73"/>
<name>A0A2C0EU73_BACCE</name>
<proteinExistence type="predicted"/>
<sequence>MYYYYVPQVYSYPTYYPIHDMRRQFGVYQQPQQVQQLQLQQPEQQVNQEKKPYLTTWPYSNVYYGNYYES</sequence>
<gene>
    <name evidence="1" type="ORF">COA08_08390</name>
</gene>
<evidence type="ECO:0000313" key="2">
    <source>
        <dbReference type="Proteomes" id="UP000221438"/>
    </source>
</evidence>
<comment type="caution">
    <text evidence="1">The sequence shown here is derived from an EMBL/GenBank/DDBJ whole genome shotgun (WGS) entry which is preliminary data.</text>
</comment>